<dbReference type="GO" id="GO:0005886">
    <property type="term" value="C:plasma membrane"/>
    <property type="evidence" value="ECO:0007669"/>
    <property type="project" value="UniProtKB-SubCell"/>
</dbReference>
<keyword evidence="3 9" id="KW-0813">Transport</keyword>
<dbReference type="NCBIfam" id="TIGR01962">
    <property type="entry name" value="NuoD"/>
    <property type="match status" value="1"/>
</dbReference>
<comment type="catalytic activity">
    <reaction evidence="9">
        <text>a quinone + NADH + 5 H(+)(in) = a quinol + NAD(+) + 4 H(+)(out)</text>
        <dbReference type="Rhea" id="RHEA:57888"/>
        <dbReference type="ChEBI" id="CHEBI:15378"/>
        <dbReference type="ChEBI" id="CHEBI:24646"/>
        <dbReference type="ChEBI" id="CHEBI:57540"/>
        <dbReference type="ChEBI" id="CHEBI:57945"/>
        <dbReference type="ChEBI" id="CHEBI:132124"/>
    </reaction>
</comment>
<evidence type="ECO:0000256" key="9">
    <source>
        <dbReference type="HAMAP-Rule" id="MF_01358"/>
    </source>
</evidence>
<dbReference type="RefSeq" id="WP_028817750.1">
    <property type="nucleotide sequence ID" value="NZ_CP040949.1"/>
</dbReference>
<dbReference type="SUPFAM" id="SSF56762">
    <property type="entry name" value="HydB/Nqo4-like"/>
    <property type="match status" value="1"/>
</dbReference>
<evidence type="ECO:0000256" key="1">
    <source>
        <dbReference type="ARBA" id="ARBA00002378"/>
    </source>
</evidence>
<keyword evidence="9" id="KW-1003">Cell membrane</keyword>
<sequence>MAEIRNYTMNFGPQHPAAHGVLRLVLELDGEVIQRADPHIGLLHRGTEKLAENRTYLQTVPYMDRLDYVSMMANEHAYVLAIEKLLNIDVPLRAQYIRVMFDEITRILNHLLWLGAHALDVGAMTVFLYAFREREDLFDCYEAASGARMHAAYYRPGGVYRDLPDRMPQYESSLKNKKELDGLNQNRSGSLLDFIEDFANRFPTYVDEYETLLTDNRIWKQRTVGIGVVDPDRAIALGMTGPMLRGSGVAWDLRKKQPYEVYDKLDFDIPVGVNGDCYDRYLVRIEEFRQSNHIIKQCIDWLRKNPGPVISDNHKVAPPPRAAMKEDMEAMIHHFKLFTEGFHIPAGEAYAAVEHPKGEFGIYLISDGANKPYRLKIRAPGFPHLAALDEMTRGHMISDLVAIIGTQDIVFGEIDR</sequence>
<keyword evidence="11" id="KW-1133">Transmembrane helix</keyword>
<organism evidence="13 16">
    <name type="scientific">Candidatus Methylopumilus universalis</name>
    <dbReference type="NCBI Taxonomy" id="2588536"/>
    <lineage>
        <taxon>Bacteria</taxon>
        <taxon>Pseudomonadati</taxon>
        <taxon>Pseudomonadota</taxon>
        <taxon>Betaproteobacteria</taxon>
        <taxon>Nitrosomonadales</taxon>
        <taxon>Methylophilaceae</taxon>
        <taxon>Candidatus Methylopumilus</taxon>
    </lineage>
</organism>
<dbReference type="PANTHER" id="PTHR11993:SF10">
    <property type="entry name" value="NADH DEHYDROGENASE [UBIQUINONE] IRON-SULFUR PROTEIN 2, MITOCHONDRIAL"/>
    <property type="match status" value="1"/>
</dbReference>
<evidence type="ECO:0000313" key="15">
    <source>
        <dbReference type="Proteomes" id="UP000312702"/>
    </source>
</evidence>
<dbReference type="HAMAP" id="MF_01358">
    <property type="entry name" value="NDH1_NuoD"/>
    <property type="match status" value="1"/>
</dbReference>
<keyword evidence="15" id="KW-1185">Reference proteome</keyword>
<dbReference type="Gene3D" id="1.10.645.10">
    <property type="entry name" value="Cytochrome-c3 Hydrogenase, chain B"/>
    <property type="match status" value="1"/>
</dbReference>
<evidence type="ECO:0000256" key="10">
    <source>
        <dbReference type="RuleBase" id="RU003685"/>
    </source>
</evidence>
<evidence type="ECO:0000256" key="8">
    <source>
        <dbReference type="ARBA" id="ARBA00023136"/>
    </source>
</evidence>
<dbReference type="EMBL" id="CP040973">
    <property type="protein sequence ID" value="QDC61020.1"/>
    <property type="molecule type" value="Genomic_DNA"/>
</dbReference>
<evidence type="ECO:0000256" key="2">
    <source>
        <dbReference type="ARBA" id="ARBA00005769"/>
    </source>
</evidence>
<dbReference type="PANTHER" id="PTHR11993">
    <property type="entry name" value="NADH-UBIQUINONE OXIDOREDUCTASE 49 KDA SUBUNIT"/>
    <property type="match status" value="1"/>
</dbReference>
<comment type="similarity">
    <text evidence="2 9 10">Belongs to the complex I 49 kDa subunit family.</text>
</comment>
<name>A0AAX1EZ15_9PROT</name>
<gene>
    <name evidence="9" type="primary">nuoD</name>
    <name evidence="14" type="ORF">FIT74_02340</name>
    <name evidence="13" type="ORF">FIT94_02260</name>
</gene>
<evidence type="ECO:0000256" key="3">
    <source>
        <dbReference type="ARBA" id="ARBA00022448"/>
    </source>
</evidence>
<feature type="domain" description="NADH-quinone oxidoreductase subunit D" evidence="12">
    <location>
        <begin position="120"/>
        <end position="416"/>
    </location>
</feature>
<evidence type="ECO:0000313" key="13">
    <source>
        <dbReference type="EMBL" id="QDC40906.1"/>
    </source>
</evidence>
<dbReference type="InterPro" id="IPR029014">
    <property type="entry name" value="NiFe-Hase_large"/>
</dbReference>
<dbReference type="InterPro" id="IPR001135">
    <property type="entry name" value="NADH_Q_OxRdtase_suD"/>
</dbReference>
<dbReference type="Proteomes" id="UP000314901">
    <property type="component" value="Chromosome"/>
</dbReference>
<comment type="function">
    <text evidence="1 9">NDH-1 shuttles electrons from NADH, via FMN and iron-sulfur (Fe-S) centers, to quinones in the respiratory chain. The immediate electron acceptor for the enzyme in this species is believed to be ubiquinone. Couples the redox reaction to proton translocation (for every two electrons transferred, four hydrogen ions are translocated across the cytoplasmic membrane), and thus conserves the redox energy in a proton gradient.</text>
</comment>
<dbReference type="PROSITE" id="PS00535">
    <property type="entry name" value="COMPLEX1_49K"/>
    <property type="match status" value="1"/>
</dbReference>
<evidence type="ECO:0000256" key="11">
    <source>
        <dbReference type="SAM" id="Phobius"/>
    </source>
</evidence>
<evidence type="ECO:0000256" key="6">
    <source>
        <dbReference type="ARBA" id="ARBA00023027"/>
    </source>
</evidence>
<evidence type="ECO:0000313" key="16">
    <source>
        <dbReference type="Proteomes" id="UP000314901"/>
    </source>
</evidence>
<dbReference type="InterPro" id="IPR014029">
    <property type="entry name" value="NADH_UbQ_OxRdtase_49kDa_CS"/>
</dbReference>
<dbReference type="GeneID" id="66284696"/>
<dbReference type="EMBL" id="CP040953">
    <property type="protein sequence ID" value="QDC40906.1"/>
    <property type="molecule type" value="Genomic_DNA"/>
</dbReference>
<accession>A0AAX1EZ15</accession>
<keyword evidence="11" id="KW-0812">Transmembrane</keyword>
<evidence type="ECO:0000313" key="14">
    <source>
        <dbReference type="EMBL" id="QDC61020.1"/>
    </source>
</evidence>
<evidence type="ECO:0000256" key="5">
    <source>
        <dbReference type="ARBA" id="ARBA00022967"/>
    </source>
</evidence>
<dbReference type="EC" id="7.1.1.-" evidence="9"/>
<keyword evidence="7 9" id="KW-0830">Ubiquinone</keyword>
<keyword evidence="4 9" id="KW-0874">Quinone</keyword>
<keyword evidence="5 9" id="KW-1278">Translocase</keyword>
<dbReference type="GO" id="GO:0051287">
    <property type="term" value="F:NAD binding"/>
    <property type="evidence" value="ECO:0007669"/>
    <property type="project" value="InterPro"/>
</dbReference>
<evidence type="ECO:0000256" key="7">
    <source>
        <dbReference type="ARBA" id="ARBA00023075"/>
    </source>
</evidence>
<comment type="subunit">
    <text evidence="9">NDH-1 is composed of 14 different subunits. Subunits NuoB, C, D, E, F, and G constitute the peripheral sector of the complex.</text>
</comment>
<dbReference type="KEGG" id="muv:FIT94_02260"/>
<dbReference type="NCBIfam" id="NF004739">
    <property type="entry name" value="PRK06075.1"/>
    <property type="match status" value="1"/>
</dbReference>
<protein>
    <recommendedName>
        <fullName evidence="9">NADH-quinone oxidoreductase subunit D</fullName>
        <ecNumber evidence="9">7.1.1.-</ecNumber>
    </recommendedName>
    <alternativeName>
        <fullName evidence="9">NADH dehydrogenase I subunit D</fullName>
    </alternativeName>
    <alternativeName>
        <fullName evidence="9">NDH-1 subunit D</fullName>
    </alternativeName>
</protein>
<proteinExistence type="inferred from homology"/>
<keyword evidence="8 9" id="KW-0472">Membrane</keyword>
<feature type="transmembrane region" description="Helical" evidence="11">
    <location>
        <begin position="111"/>
        <end position="131"/>
    </location>
</feature>
<evidence type="ECO:0000256" key="4">
    <source>
        <dbReference type="ARBA" id="ARBA00022719"/>
    </source>
</evidence>
<keyword evidence="13" id="KW-0560">Oxidoreductase</keyword>
<dbReference type="Proteomes" id="UP000312702">
    <property type="component" value="Chromosome"/>
</dbReference>
<evidence type="ECO:0000259" key="12">
    <source>
        <dbReference type="Pfam" id="PF00346"/>
    </source>
</evidence>
<dbReference type="Pfam" id="PF00346">
    <property type="entry name" value="Complex1_49kDa"/>
    <property type="match status" value="1"/>
</dbReference>
<dbReference type="FunFam" id="1.10.645.10:FF:000005">
    <property type="entry name" value="NADH-quinone oxidoreductase subunit D"/>
    <property type="match status" value="1"/>
</dbReference>
<comment type="subcellular location">
    <subcellularLocation>
        <location evidence="9">Cell membrane</location>
        <topology evidence="9">Peripheral membrane protein</topology>
        <orientation evidence="9">Cytoplasmic side</orientation>
    </subcellularLocation>
</comment>
<dbReference type="GO" id="GO:0050136">
    <property type="term" value="F:NADH dehydrogenase (quinone) (non-electrogenic) activity"/>
    <property type="evidence" value="ECO:0007669"/>
    <property type="project" value="UniProtKB-UniRule"/>
</dbReference>
<dbReference type="GO" id="GO:0048038">
    <property type="term" value="F:quinone binding"/>
    <property type="evidence" value="ECO:0007669"/>
    <property type="project" value="UniProtKB-KW"/>
</dbReference>
<dbReference type="AlphaFoldDB" id="A0AAX1EZ15"/>
<reference evidence="15 16" key="1">
    <citation type="journal article" date="2019" name="ISME J.">
        <title>Evolution in action: habitat transition from sediment to the pelagial leads to genome streamlining in Methylophilaceae.</title>
        <authorList>
            <person name="Salcher M."/>
            <person name="Schaefle D."/>
            <person name="Kaspar M."/>
            <person name="Neuenschwander S.M."/>
            <person name="Ghai R."/>
        </authorList>
    </citation>
    <scope>NUCLEOTIDE SEQUENCE [LARGE SCALE GENOMIC DNA]</scope>
    <source>
        <strain evidence="13 16">MMS-RVI-51</strain>
        <strain evidence="14 15">MMS-VI-25</strain>
    </source>
</reference>
<dbReference type="InterPro" id="IPR022885">
    <property type="entry name" value="NDH1_su_D/H"/>
</dbReference>
<keyword evidence="6 9" id="KW-0520">NAD</keyword>